<organism evidence="1 2">
    <name type="scientific">Brevundimonas nasdae</name>
    <dbReference type="NCBI Taxonomy" id="172043"/>
    <lineage>
        <taxon>Bacteria</taxon>
        <taxon>Pseudomonadati</taxon>
        <taxon>Pseudomonadota</taxon>
        <taxon>Alphaproteobacteria</taxon>
        <taxon>Caulobacterales</taxon>
        <taxon>Caulobacteraceae</taxon>
        <taxon>Brevundimonas</taxon>
    </lineage>
</organism>
<name>A0A0B4CPG7_9CAUL</name>
<evidence type="ECO:0000313" key="1">
    <source>
        <dbReference type="EMBL" id="KIC53960.1"/>
    </source>
</evidence>
<dbReference type="EMBL" id="JWSY01000053">
    <property type="protein sequence ID" value="KIC53960.1"/>
    <property type="molecule type" value="Genomic_DNA"/>
</dbReference>
<dbReference type="Proteomes" id="UP000031166">
    <property type="component" value="Unassembled WGS sequence"/>
</dbReference>
<dbReference type="AlphaFoldDB" id="A0A0B4CPG7"/>
<reference evidence="1 2" key="1">
    <citation type="submission" date="2014-12" db="EMBL/GenBank/DDBJ databases">
        <title>Genome sequencing of Brevundimonas nasdae TPW30.</title>
        <authorList>
            <person name="Tan P.W."/>
            <person name="Chan K.-G."/>
        </authorList>
    </citation>
    <scope>NUCLEOTIDE SEQUENCE [LARGE SCALE GENOMIC DNA]</scope>
    <source>
        <strain evidence="1 2">TPW30</strain>
    </source>
</reference>
<sequence>MTGFADISEMSPQLQLMIGTGSHLDPAELDPLIMLASLTVMQNAARAGLNNDALTTLSLLLMVWVRQLRDNPDNGGLVKTTAEDLADLSGWPVERVLTSLQALAPHILIDDLALFAEGDLEIGLAPLLQQDGAGCGDLLIRYWTAHYVMRMGPKLEAAEETVAGGLTRAKDLAGAGERVAGLKARWDAYRAQRDGLAHYTVYGASADLAAFVDEVSTLEGLHDAVVGLVDPASHGPLTFAQECGFPPCAKLQALAISAAELQLHPAEAKAALGRR</sequence>
<proteinExistence type="predicted"/>
<protein>
    <submittedName>
        <fullName evidence="1">Uncharacterized protein</fullName>
    </submittedName>
</protein>
<gene>
    <name evidence="1" type="ORF">RM53_16100</name>
</gene>
<comment type="caution">
    <text evidence="1">The sequence shown here is derived from an EMBL/GenBank/DDBJ whole genome shotgun (WGS) entry which is preliminary data.</text>
</comment>
<dbReference type="RefSeq" id="WP_039248625.1">
    <property type="nucleotide sequence ID" value="NZ_JWSY01000053.1"/>
</dbReference>
<evidence type="ECO:0000313" key="2">
    <source>
        <dbReference type="Proteomes" id="UP000031166"/>
    </source>
</evidence>
<accession>A0A0B4CPG7</accession>